<organism evidence="2 3">
    <name type="scientific">Dacryopinax primogenitus (strain DJM 731)</name>
    <name type="common">Brown rot fungus</name>
    <dbReference type="NCBI Taxonomy" id="1858805"/>
    <lineage>
        <taxon>Eukaryota</taxon>
        <taxon>Fungi</taxon>
        <taxon>Dikarya</taxon>
        <taxon>Basidiomycota</taxon>
        <taxon>Agaricomycotina</taxon>
        <taxon>Dacrymycetes</taxon>
        <taxon>Dacrymycetales</taxon>
        <taxon>Dacrymycetaceae</taxon>
        <taxon>Dacryopinax</taxon>
    </lineage>
</organism>
<sequence length="226" mass="25334">MVTRPQVKRHTNVPAPTLVDYITRETEWGNFAYTLMTEVPGRPLSEVAHSLSDDELETIGLQLRGYVEELRAIPNPHSNQVCSASGGSIHCPQFTLSWDIPAYVDVAAFYAWLRIMVGEYWECCMKGKLEPVFAKFAGPTVFTHGDLADRNIMIRNGKISGLIDWETAAWMPVYWEYYTSLSDNFRHTAPFSTIIKGALKEHYADAARAIGLAGAAIRGIDPCKKY</sequence>
<dbReference type="InterPro" id="IPR011009">
    <property type="entry name" value="Kinase-like_dom_sf"/>
</dbReference>
<dbReference type="Pfam" id="PF01636">
    <property type="entry name" value="APH"/>
    <property type="match status" value="1"/>
</dbReference>
<proteinExistence type="predicted"/>
<dbReference type="CDD" id="cd05120">
    <property type="entry name" value="APH_ChoK_like"/>
    <property type="match status" value="1"/>
</dbReference>
<dbReference type="AlphaFoldDB" id="M5FNR9"/>
<keyword evidence="3" id="KW-1185">Reference proteome</keyword>
<evidence type="ECO:0000259" key="1">
    <source>
        <dbReference type="Pfam" id="PF01636"/>
    </source>
</evidence>
<dbReference type="Gene3D" id="3.90.1200.10">
    <property type="match status" value="1"/>
</dbReference>
<dbReference type="InterPro" id="IPR051678">
    <property type="entry name" value="AGP_Transferase"/>
</dbReference>
<dbReference type="OMA" id="ITRETEW"/>
<dbReference type="SUPFAM" id="SSF56112">
    <property type="entry name" value="Protein kinase-like (PK-like)"/>
    <property type="match status" value="1"/>
</dbReference>
<feature type="domain" description="Aminoglycoside phosphotransferase" evidence="1">
    <location>
        <begin position="13"/>
        <end position="190"/>
    </location>
</feature>
<dbReference type="Proteomes" id="UP000030653">
    <property type="component" value="Unassembled WGS sequence"/>
</dbReference>
<dbReference type="GeneID" id="63684532"/>
<dbReference type="PANTHER" id="PTHR21310">
    <property type="entry name" value="AMINOGLYCOSIDE PHOSPHOTRANSFERASE-RELATED-RELATED"/>
    <property type="match status" value="1"/>
</dbReference>
<dbReference type="OrthoDB" id="5404599at2759"/>
<name>M5FNR9_DACPD</name>
<dbReference type="RefSeq" id="XP_040623421.1">
    <property type="nucleotide sequence ID" value="XM_040769470.1"/>
</dbReference>
<dbReference type="PANTHER" id="PTHR21310:SF55">
    <property type="entry name" value="AMINOGLYCOSIDE PHOSPHOTRANSFERASE DOMAIN-CONTAINING PROTEIN"/>
    <property type="match status" value="1"/>
</dbReference>
<accession>M5FNR9</accession>
<evidence type="ECO:0000313" key="2">
    <source>
        <dbReference type="EMBL" id="EJT96523.1"/>
    </source>
</evidence>
<dbReference type="STRING" id="1858805.M5FNR9"/>
<dbReference type="HOGENOM" id="CLU_021768_3_1_1"/>
<protein>
    <recommendedName>
        <fullName evidence="1">Aminoglycoside phosphotransferase domain-containing protein</fullName>
    </recommendedName>
</protein>
<gene>
    <name evidence="2" type="ORF">DACRYDRAFT_112684</name>
</gene>
<reference evidence="2 3" key="1">
    <citation type="journal article" date="2012" name="Science">
        <title>The Paleozoic origin of enzymatic lignin decomposition reconstructed from 31 fungal genomes.</title>
        <authorList>
            <person name="Floudas D."/>
            <person name="Binder M."/>
            <person name="Riley R."/>
            <person name="Barry K."/>
            <person name="Blanchette R.A."/>
            <person name="Henrissat B."/>
            <person name="Martinez A.T."/>
            <person name="Otillar R."/>
            <person name="Spatafora J.W."/>
            <person name="Yadav J.S."/>
            <person name="Aerts A."/>
            <person name="Benoit I."/>
            <person name="Boyd A."/>
            <person name="Carlson A."/>
            <person name="Copeland A."/>
            <person name="Coutinho P.M."/>
            <person name="de Vries R.P."/>
            <person name="Ferreira P."/>
            <person name="Findley K."/>
            <person name="Foster B."/>
            <person name="Gaskell J."/>
            <person name="Glotzer D."/>
            <person name="Gorecki P."/>
            <person name="Heitman J."/>
            <person name="Hesse C."/>
            <person name="Hori C."/>
            <person name="Igarashi K."/>
            <person name="Jurgens J.A."/>
            <person name="Kallen N."/>
            <person name="Kersten P."/>
            <person name="Kohler A."/>
            <person name="Kuees U."/>
            <person name="Kumar T.K.A."/>
            <person name="Kuo A."/>
            <person name="LaButti K."/>
            <person name="Larrondo L.F."/>
            <person name="Lindquist E."/>
            <person name="Ling A."/>
            <person name="Lombard V."/>
            <person name="Lucas S."/>
            <person name="Lundell T."/>
            <person name="Martin R."/>
            <person name="McLaughlin D.J."/>
            <person name="Morgenstern I."/>
            <person name="Morin E."/>
            <person name="Murat C."/>
            <person name="Nagy L.G."/>
            <person name="Nolan M."/>
            <person name="Ohm R.A."/>
            <person name="Patyshakuliyeva A."/>
            <person name="Rokas A."/>
            <person name="Ruiz-Duenas F.J."/>
            <person name="Sabat G."/>
            <person name="Salamov A."/>
            <person name="Samejima M."/>
            <person name="Schmutz J."/>
            <person name="Slot J.C."/>
            <person name="St John F."/>
            <person name="Stenlid J."/>
            <person name="Sun H."/>
            <person name="Sun S."/>
            <person name="Syed K."/>
            <person name="Tsang A."/>
            <person name="Wiebenga A."/>
            <person name="Young D."/>
            <person name="Pisabarro A."/>
            <person name="Eastwood D.C."/>
            <person name="Martin F."/>
            <person name="Cullen D."/>
            <person name="Grigoriev I.V."/>
            <person name="Hibbett D.S."/>
        </authorList>
    </citation>
    <scope>NUCLEOTIDE SEQUENCE [LARGE SCALE GENOMIC DNA]</scope>
    <source>
        <strain evidence="2 3">DJM-731 SS1</strain>
    </source>
</reference>
<dbReference type="InterPro" id="IPR002575">
    <property type="entry name" value="Aminoglycoside_PTrfase"/>
</dbReference>
<evidence type="ECO:0000313" key="3">
    <source>
        <dbReference type="Proteomes" id="UP000030653"/>
    </source>
</evidence>
<dbReference type="EMBL" id="JH795891">
    <property type="protein sequence ID" value="EJT96523.1"/>
    <property type="molecule type" value="Genomic_DNA"/>
</dbReference>